<dbReference type="Proteomes" id="UP000242367">
    <property type="component" value="Unassembled WGS sequence"/>
</dbReference>
<sequence length="87" mass="9567">MYLRAIEEGSDSAQNNVALLYADCGKYDKAEHYFRQAIQFGQLNAALNYGMMLKRVGEHAKLADVVAEARGLGATSQQIAELLKDDS</sequence>
<feature type="repeat" description="TPR" evidence="1">
    <location>
        <begin position="11"/>
        <end position="44"/>
    </location>
</feature>
<dbReference type="Gene3D" id="1.25.40.10">
    <property type="entry name" value="Tetratricopeptide repeat domain"/>
    <property type="match status" value="1"/>
</dbReference>
<accession>A0A2P4US33</accession>
<dbReference type="AlphaFoldDB" id="A0A2P4US33"/>
<proteinExistence type="predicted"/>
<evidence type="ECO:0000256" key="1">
    <source>
        <dbReference type="PROSITE-ProRule" id="PRU00339"/>
    </source>
</evidence>
<name>A0A2P4US33_9ACTN</name>
<reference evidence="2 3" key="1">
    <citation type="journal article" date="2017" name="Chemistry">
        <title>Isolation, Biosynthesis and Chemical Modifications of Rubterolones A-F: Rare Tropolone Alkaloids from Actinomadura sp. 5-2.</title>
        <authorList>
            <person name="Guo H."/>
            <person name="Benndorf R."/>
            <person name="Leichnitz D."/>
            <person name="Klassen J.L."/>
            <person name="Vollmers J."/>
            <person name="Gorls H."/>
            <person name="Steinacker M."/>
            <person name="Weigel C."/>
            <person name="Dahse H.M."/>
            <person name="Kaster A.K."/>
            <person name="de Beer Z.W."/>
            <person name="Poulsen M."/>
            <person name="Beemelmanns C."/>
        </authorList>
    </citation>
    <scope>NUCLEOTIDE SEQUENCE [LARGE SCALE GENOMIC DNA]</scope>
    <source>
        <strain evidence="2 3">5-2</strain>
    </source>
</reference>
<dbReference type="InterPro" id="IPR011990">
    <property type="entry name" value="TPR-like_helical_dom_sf"/>
</dbReference>
<dbReference type="Pfam" id="PF13374">
    <property type="entry name" value="TPR_10"/>
    <property type="match status" value="1"/>
</dbReference>
<dbReference type="PROSITE" id="PS50005">
    <property type="entry name" value="TPR"/>
    <property type="match status" value="1"/>
</dbReference>
<dbReference type="InterPro" id="IPR019734">
    <property type="entry name" value="TPR_rpt"/>
</dbReference>
<keyword evidence="1" id="KW-0802">TPR repeat</keyword>
<organism evidence="2 3">
    <name type="scientific">Actinomadura rubteroloni</name>
    <dbReference type="NCBI Taxonomy" id="1926885"/>
    <lineage>
        <taxon>Bacteria</taxon>
        <taxon>Bacillati</taxon>
        <taxon>Actinomycetota</taxon>
        <taxon>Actinomycetes</taxon>
        <taxon>Streptosporangiales</taxon>
        <taxon>Thermomonosporaceae</taxon>
        <taxon>Actinomadura</taxon>
    </lineage>
</organism>
<dbReference type="SUPFAM" id="SSF81901">
    <property type="entry name" value="HCP-like"/>
    <property type="match status" value="1"/>
</dbReference>
<evidence type="ECO:0000313" key="3">
    <source>
        <dbReference type="Proteomes" id="UP000242367"/>
    </source>
</evidence>
<dbReference type="EMBL" id="MTBP01000001">
    <property type="protein sequence ID" value="POM27852.1"/>
    <property type="molecule type" value="Genomic_DNA"/>
</dbReference>
<comment type="caution">
    <text evidence="2">The sequence shown here is derived from an EMBL/GenBank/DDBJ whole genome shotgun (WGS) entry which is preliminary data.</text>
</comment>
<keyword evidence="3" id="KW-1185">Reference proteome</keyword>
<protein>
    <submittedName>
        <fullName evidence="2">Uncharacterized protein</fullName>
    </submittedName>
</protein>
<gene>
    <name evidence="2" type="ORF">BTM25_22750</name>
</gene>
<evidence type="ECO:0000313" key="2">
    <source>
        <dbReference type="EMBL" id="POM27852.1"/>
    </source>
</evidence>